<evidence type="ECO:0000256" key="7">
    <source>
        <dbReference type="ARBA" id="ARBA00022777"/>
    </source>
</evidence>
<evidence type="ECO:0000313" key="12">
    <source>
        <dbReference type="Proteomes" id="UP001223586"/>
    </source>
</evidence>
<evidence type="ECO:0000256" key="4">
    <source>
        <dbReference type="ARBA" id="ARBA00022553"/>
    </source>
</evidence>
<keyword evidence="5" id="KW-0808">Transferase</keyword>
<gene>
    <name evidence="11" type="ORF">J2S08_000051</name>
</gene>
<evidence type="ECO:0000256" key="6">
    <source>
        <dbReference type="ARBA" id="ARBA00022741"/>
    </source>
</evidence>
<dbReference type="InterPro" id="IPR003594">
    <property type="entry name" value="HATPase_dom"/>
</dbReference>
<dbReference type="InterPro" id="IPR036890">
    <property type="entry name" value="HATPase_C_sf"/>
</dbReference>
<organism evidence="11 12">
    <name type="scientific">Bacillus chungangensis</name>
    <dbReference type="NCBI Taxonomy" id="587633"/>
    <lineage>
        <taxon>Bacteria</taxon>
        <taxon>Bacillati</taxon>
        <taxon>Bacillota</taxon>
        <taxon>Bacilli</taxon>
        <taxon>Bacillales</taxon>
        <taxon>Bacillaceae</taxon>
        <taxon>Bacillus</taxon>
    </lineage>
</organism>
<dbReference type="SMART" id="SM00387">
    <property type="entry name" value="HATPase_c"/>
    <property type="match status" value="1"/>
</dbReference>
<dbReference type="Gene3D" id="3.30.565.10">
    <property type="entry name" value="Histidine kinase-like ATPase, C-terminal domain"/>
    <property type="match status" value="1"/>
</dbReference>
<dbReference type="EC" id="2.7.13.3" evidence="3"/>
<dbReference type="PROSITE" id="PS50109">
    <property type="entry name" value="HIS_KIN"/>
    <property type="match status" value="1"/>
</dbReference>
<comment type="catalytic activity">
    <reaction evidence="1">
        <text>ATP + protein L-histidine = ADP + protein N-phospho-L-histidine.</text>
        <dbReference type="EC" id="2.7.13.3"/>
    </reaction>
</comment>
<name>A0ABT9WLQ4_9BACI</name>
<dbReference type="EMBL" id="JAUSTT010000001">
    <property type="protein sequence ID" value="MDQ0174220.1"/>
    <property type="molecule type" value="Genomic_DNA"/>
</dbReference>
<dbReference type="PRINTS" id="PR00344">
    <property type="entry name" value="BCTRLSENSOR"/>
</dbReference>
<evidence type="ECO:0000256" key="5">
    <source>
        <dbReference type="ARBA" id="ARBA00022679"/>
    </source>
</evidence>
<comment type="caution">
    <text evidence="11">The sequence shown here is derived from an EMBL/GenBank/DDBJ whole genome shotgun (WGS) entry which is preliminary data.</text>
</comment>
<dbReference type="InterPro" id="IPR005467">
    <property type="entry name" value="His_kinase_dom"/>
</dbReference>
<dbReference type="Pfam" id="PF00512">
    <property type="entry name" value="HisKA"/>
    <property type="match status" value="1"/>
</dbReference>
<proteinExistence type="predicted"/>
<keyword evidence="8" id="KW-0067">ATP-binding</keyword>
<keyword evidence="7 11" id="KW-0418">Kinase</keyword>
<sequence>MKTPLSIINANYDALLVNQEETIQSQKKWLNYIKIGTDRMKKLINDLLISAKIEEVNLEICKMPFNLSNTINEQILSIEAAAIEKGITLIKSIEPDIIVNSDSESIKQVVTILFDNAIKYKNENGQIDISLTKSKHQIIYSIKNTGKGIAKKDLPKIFDRFYRTDPSRTQDSGGFGLGLSIAKTMIDRLGGRIYVTSIENESTTFTITLEL</sequence>
<reference evidence="11 12" key="1">
    <citation type="submission" date="2023-07" db="EMBL/GenBank/DDBJ databases">
        <title>Genomic Encyclopedia of Type Strains, Phase IV (KMG-IV): sequencing the most valuable type-strain genomes for metagenomic binning, comparative biology and taxonomic classification.</title>
        <authorList>
            <person name="Goeker M."/>
        </authorList>
    </citation>
    <scope>NUCLEOTIDE SEQUENCE [LARGE SCALE GENOMIC DNA]</scope>
    <source>
        <strain evidence="11 12">DSM 23837</strain>
    </source>
</reference>
<dbReference type="InterPro" id="IPR003661">
    <property type="entry name" value="HisK_dim/P_dom"/>
</dbReference>
<comment type="subcellular location">
    <subcellularLocation>
        <location evidence="2">Membrane</location>
    </subcellularLocation>
</comment>
<dbReference type="CDD" id="cd00082">
    <property type="entry name" value="HisKA"/>
    <property type="match status" value="1"/>
</dbReference>
<dbReference type="Proteomes" id="UP001223586">
    <property type="component" value="Unassembled WGS sequence"/>
</dbReference>
<protein>
    <recommendedName>
        <fullName evidence="3">histidine kinase</fullName>
        <ecNumber evidence="3">2.7.13.3</ecNumber>
    </recommendedName>
</protein>
<dbReference type="InterPro" id="IPR004358">
    <property type="entry name" value="Sig_transdc_His_kin-like_C"/>
</dbReference>
<dbReference type="InterPro" id="IPR036097">
    <property type="entry name" value="HisK_dim/P_sf"/>
</dbReference>
<dbReference type="GO" id="GO:0016301">
    <property type="term" value="F:kinase activity"/>
    <property type="evidence" value="ECO:0007669"/>
    <property type="project" value="UniProtKB-KW"/>
</dbReference>
<evidence type="ECO:0000256" key="8">
    <source>
        <dbReference type="ARBA" id="ARBA00022840"/>
    </source>
</evidence>
<evidence type="ECO:0000256" key="3">
    <source>
        <dbReference type="ARBA" id="ARBA00012438"/>
    </source>
</evidence>
<dbReference type="SUPFAM" id="SSF47384">
    <property type="entry name" value="Homodimeric domain of signal transducing histidine kinase"/>
    <property type="match status" value="1"/>
</dbReference>
<dbReference type="InterPro" id="IPR050351">
    <property type="entry name" value="BphY/WalK/GraS-like"/>
</dbReference>
<evidence type="ECO:0000313" key="11">
    <source>
        <dbReference type="EMBL" id="MDQ0174220.1"/>
    </source>
</evidence>
<keyword evidence="6" id="KW-0547">Nucleotide-binding</keyword>
<keyword evidence="12" id="KW-1185">Reference proteome</keyword>
<dbReference type="SUPFAM" id="SSF55874">
    <property type="entry name" value="ATPase domain of HSP90 chaperone/DNA topoisomerase II/histidine kinase"/>
    <property type="match status" value="1"/>
</dbReference>
<dbReference type="RefSeq" id="WP_307225520.1">
    <property type="nucleotide sequence ID" value="NZ_JAUSTT010000001.1"/>
</dbReference>
<accession>A0ABT9WLQ4</accession>
<feature type="domain" description="Histidine kinase" evidence="10">
    <location>
        <begin position="1"/>
        <end position="211"/>
    </location>
</feature>
<dbReference type="Pfam" id="PF02518">
    <property type="entry name" value="HATPase_c"/>
    <property type="match status" value="1"/>
</dbReference>
<dbReference type="PANTHER" id="PTHR45453:SF1">
    <property type="entry name" value="PHOSPHATE REGULON SENSOR PROTEIN PHOR"/>
    <property type="match status" value="1"/>
</dbReference>
<evidence type="ECO:0000256" key="2">
    <source>
        <dbReference type="ARBA" id="ARBA00004370"/>
    </source>
</evidence>
<keyword evidence="4" id="KW-0597">Phosphoprotein</keyword>
<keyword evidence="9" id="KW-0902">Two-component regulatory system</keyword>
<dbReference type="PANTHER" id="PTHR45453">
    <property type="entry name" value="PHOSPHATE REGULON SENSOR PROTEIN PHOR"/>
    <property type="match status" value="1"/>
</dbReference>
<evidence type="ECO:0000256" key="9">
    <source>
        <dbReference type="ARBA" id="ARBA00023012"/>
    </source>
</evidence>
<evidence type="ECO:0000256" key="1">
    <source>
        <dbReference type="ARBA" id="ARBA00000085"/>
    </source>
</evidence>
<evidence type="ECO:0000259" key="10">
    <source>
        <dbReference type="PROSITE" id="PS50109"/>
    </source>
</evidence>
<dbReference type="Gene3D" id="1.10.287.130">
    <property type="match status" value="1"/>
</dbReference>